<keyword evidence="6" id="KW-1185">Reference proteome</keyword>
<dbReference type="PANTHER" id="PTHR33204:SF37">
    <property type="entry name" value="HTH-TYPE TRANSCRIPTIONAL REGULATOR YODB"/>
    <property type="match status" value="1"/>
</dbReference>
<dbReference type="InterPro" id="IPR036390">
    <property type="entry name" value="WH_DNA-bd_sf"/>
</dbReference>
<organism evidence="5 6">
    <name type="scientific">Plantactinospora mayteni</name>
    <dbReference type="NCBI Taxonomy" id="566021"/>
    <lineage>
        <taxon>Bacteria</taxon>
        <taxon>Bacillati</taxon>
        <taxon>Actinomycetota</taxon>
        <taxon>Actinomycetes</taxon>
        <taxon>Micromonosporales</taxon>
        <taxon>Micromonosporaceae</taxon>
        <taxon>Plantactinospora</taxon>
    </lineage>
</organism>
<comment type="caution">
    <text evidence="5">The sequence shown here is derived from an EMBL/GenBank/DDBJ whole genome shotgun (WGS) entry which is preliminary data.</text>
</comment>
<evidence type="ECO:0000313" key="5">
    <source>
        <dbReference type="EMBL" id="GIH00200.1"/>
    </source>
</evidence>
<name>A0ABQ4EZX0_9ACTN</name>
<sequence>MSPTRPTPEVHGPERCAQADAALSRAFAILGKRWTAPVLGSLRSGPAGFREVSRAVGRVSDSVLSDRLTELAEHGLIVRRVQEGPPIAVSYRLTERGQALMPALEQISRWATEHLPGDDGS</sequence>
<evidence type="ECO:0000256" key="1">
    <source>
        <dbReference type="ARBA" id="ARBA00023015"/>
    </source>
</evidence>
<feature type="domain" description="HTH hxlR-type" evidence="4">
    <location>
        <begin position="16"/>
        <end position="119"/>
    </location>
</feature>
<evidence type="ECO:0000313" key="6">
    <source>
        <dbReference type="Proteomes" id="UP000621500"/>
    </source>
</evidence>
<dbReference type="PROSITE" id="PS51118">
    <property type="entry name" value="HTH_HXLR"/>
    <property type="match status" value="1"/>
</dbReference>
<keyword evidence="3" id="KW-0804">Transcription</keyword>
<dbReference type="Proteomes" id="UP000621500">
    <property type="component" value="Unassembled WGS sequence"/>
</dbReference>
<dbReference type="EMBL" id="BONX01000050">
    <property type="protein sequence ID" value="GIH00200.1"/>
    <property type="molecule type" value="Genomic_DNA"/>
</dbReference>
<dbReference type="RefSeq" id="WP_203861518.1">
    <property type="nucleotide sequence ID" value="NZ_BAAAZQ010000020.1"/>
</dbReference>
<evidence type="ECO:0000256" key="3">
    <source>
        <dbReference type="ARBA" id="ARBA00023163"/>
    </source>
</evidence>
<dbReference type="PANTHER" id="PTHR33204">
    <property type="entry name" value="TRANSCRIPTIONAL REGULATOR, MARR FAMILY"/>
    <property type="match status" value="1"/>
</dbReference>
<dbReference type="InterPro" id="IPR002577">
    <property type="entry name" value="HTH_HxlR"/>
</dbReference>
<accession>A0ABQ4EZX0</accession>
<protein>
    <submittedName>
        <fullName evidence="5">Transcriptional regulator</fullName>
    </submittedName>
</protein>
<dbReference type="Gene3D" id="1.10.10.10">
    <property type="entry name" value="Winged helix-like DNA-binding domain superfamily/Winged helix DNA-binding domain"/>
    <property type="match status" value="1"/>
</dbReference>
<keyword evidence="1" id="KW-0805">Transcription regulation</keyword>
<evidence type="ECO:0000259" key="4">
    <source>
        <dbReference type="PROSITE" id="PS51118"/>
    </source>
</evidence>
<evidence type="ECO:0000256" key="2">
    <source>
        <dbReference type="ARBA" id="ARBA00023125"/>
    </source>
</evidence>
<dbReference type="SUPFAM" id="SSF46785">
    <property type="entry name" value="Winged helix' DNA-binding domain"/>
    <property type="match status" value="1"/>
</dbReference>
<dbReference type="Pfam" id="PF01638">
    <property type="entry name" value="HxlR"/>
    <property type="match status" value="1"/>
</dbReference>
<proteinExistence type="predicted"/>
<reference evidence="5 6" key="1">
    <citation type="submission" date="2021-01" db="EMBL/GenBank/DDBJ databases">
        <title>Whole genome shotgun sequence of Plantactinospora mayteni NBRC 109088.</title>
        <authorList>
            <person name="Komaki H."/>
            <person name="Tamura T."/>
        </authorList>
    </citation>
    <scope>NUCLEOTIDE SEQUENCE [LARGE SCALE GENOMIC DNA]</scope>
    <source>
        <strain evidence="5 6">NBRC 109088</strain>
    </source>
</reference>
<dbReference type="InterPro" id="IPR036388">
    <property type="entry name" value="WH-like_DNA-bd_sf"/>
</dbReference>
<keyword evidence="2" id="KW-0238">DNA-binding</keyword>
<gene>
    <name evidence="5" type="ORF">Pma05_67720</name>
</gene>